<dbReference type="EMBL" id="ABJB010700054">
    <property type="status" value="NOT_ANNOTATED_CDS"/>
    <property type="molecule type" value="Genomic_DNA"/>
</dbReference>
<dbReference type="VEuPathDB" id="VectorBase:ISCW022667"/>
<dbReference type="Proteomes" id="UP000001555">
    <property type="component" value="Unassembled WGS sequence"/>
</dbReference>
<dbReference type="AlphaFoldDB" id="B7QF85"/>
<accession>B7QF85</accession>
<reference evidence="2" key="2">
    <citation type="submission" date="2020-05" db="UniProtKB">
        <authorList>
            <consortium name="EnsemblMetazoa"/>
        </authorList>
    </citation>
    <scope>IDENTIFICATION</scope>
    <source>
        <strain evidence="2">wikel</strain>
    </source>
</reference>
<dbReference type="EMBL" id="DS924461">
    <property type="protein sequence ID" value="EEC17507.1"/>
    <property type="molecule type" value="Genomic_DNA"/>
</dbReference>
<keyword evidence="3" id="KW-1185">Reference proteome</keyword>
<dbReference type="PaxDb" id="6945-B7QF85"/>
<dbReference type="InParanoid" id="B7QF85"/>
<dbReference type="VEuPathDB" id="VectorBase:ISCI022667"/>
<evidence type="ECO:0000313" key="3">
    <source>
        <dbReference type="Proteomes" id="UP000001555"/>
    </source>
</evidence>
<dbReference type="HOGENOM" id="CLU_1344604_0_0_1"/>
<dbReference type="EnsemblMetazoa" id="ISCW022667-RA">
    <property type="protein sequence ID" value="ISCW022667-PA"/>
    <property type="gene ID" value="ISCW022667"/>
</dbReference>
<gene>
    <name evidence="1" type="ORF">IscW_ISCW022667</name>
</gene>
<sequence>MHCRKGAYGKPFFFFKKCSHLVLSKMCLFKRLVFSNSAKRMSDSSSSRKLAVEKHRSRAAFLFPWNFPSRLGNSSKGRLAGEQLPDKRSQIPCRKPPIQLVAHLPIPKSVLECIATFTRNCQYFSHVVVRVWASLFERETDDKLVTGHVRCFAARSTAAPPPNRCWLVAALDLPENCPMPLWSKHFCLDAFSVLCRFFCKSLDP</sequence>
<evidence type="ECO:0000313" key="1">
    <source>
        <dbReference type="EMBL" id="EEC17507.1"/>
    </source>
</evidence>
<evidence type="ECO:0000313" key="2">
    <source>
        <dbReference type="EnsemblMetazoa" id="ISCW022667-PA"/>
    </source>
</evidence>
<protein>
    <submittedName>
        <fullName evidence="1 2">Uncharacterized protein</fullName>
    </submittedName>
</protein>
<reference evidence="1 3" key="1">
    <citation type="submission" date="2008-03" db="EMBL/GenBank/DDBJ databases">
        <title>Annotation of Ixodes scapularis.</title>
        <authorList>
            <consortium name="Ixodes scapularis Genome Project Consortium"/>
            <person name="Caler E."/>
            <person name="Hannick L.I."/>
            <person name="Bidwell S."/>
            <person name="Joardar V."/>
            <person name="Thiagarajan M."/>
            <person name="Amedeo P."/>
            <person name="Galinsky K.J."/>
            <person name="Schobel S."/>
            <person name="Inman J."/>
            <person name="Hostetler J."/>
            <person name="Miller J."/>
            <person name="Hammond M."/>
            <person name="Megy K."/>
            <person name="Lawson D."/>
            <person name="Kodira C."/>
            <person name="Sutton G."/>
            <person name="Meyer J."/>
            <person name="Hill C.A."/>
            <person name="Birren B."/>
            <person name="Nene V."/>
            <person name="Collins F."/>
            <person name="Alarcon-Chaidez F."/>
            <person name="Wikel S."/>
            <person name="Strausberg R."/>
        </authorList>
    </citation>
    <scope>NUCLEOTIDE SEQUENCE [LARGE SCALE GENOMIC DNA]</scope>
    <source>
        <strain evidence="3">Wikel</strain>
        <strain evidence="1">Wikel colony</strain>
    </source>
</reference>
<organism>
    <name type="scientific">Ixodes scapularis</name>
    <name type="common">Black-legged tick</name>
    <name type="synonym">Deer tick</name>
    <dbReference type="NCBI Taxonomy" id="6945"/>
    <lineage>
        <taxon>Eukaryota</taxon>
        <taxon>Metazoa</taxon>
        <taxon>Ecdysozoa</taxon>
        <taxon>Arthropoda</taxon>
        <taxon>Chelicerata</taxon>
        <taxon>Arachnida</taxon>
        <taxon>Acari</taxon>
        <taxon>Parasitiformes</taxon>
        <taxon>Ixodida</taxon>
        <taxon>Ixodoidea</taxon>
        <taxon>Ixodidae</taxon>
        <taxon>Ixodinae</taxon>
        <taxon>Ixodes</taxon>
    </lineage>
</organism>
<proteinExistence type="predicted"/>
<name>B7QF85_IXOSC</name>